<dbReference type="RefSeq" id="WP_203412680.1">
    <property type="nucleotide sequence ID" value="NZ_CP060244.1"/>
</dbReference>
<organism evidence="2 3">
    <name type="scientific">Entomobacter blattae</name>
    <dbReference type="NCBI Taxonomy" id="2762277"/>
    <lineage>
        <taxon>Bacteria</taxon>
        <taxon>Pseudomonadati</taxon>
        <taxon>Pseudomonadota</taxon>
        <taxon>Alphaproteobacteria</taxon>
        <taxon>Acetobacterales</taxon>
        <taxon>Acetobacteraceae</taxon>
        <taxon>Entomobacter</taxon>
    </lineage>
</organism>
<dbReference type="Gene3D" id="1.10.30.50">
    <property type="match status" value="1"/>
</dbReference>
<sequence>MSLPTQSKIELPLLNLIYRSKGEIKANDCYAPLAEHFNLTFKEQKDPRKNEESHWKNRVRWAKQNLVGYGYLYKKEDSGHGVWKITLLGQNKVEEASESEFIYFDDIDELFYESNKKQSVTNTYERNKEARARFIHYYGCKCLVCDLDFKEKYGEVGENFIHVHHIVPISQISIKNTVDPIKDLRPVCPNCHAMIHKKKIPFSIEEMKKILLEEESKKR</sequence>
<dbReference type="GO" id="GO:0004519">
    <property type="term" value="F:endonuclease activity"/>
    <property type="evidence" value="ECO:0007669"/>
    <property type="project" value="InterPro"/>
</dbReference>
<dbReference type="SMART" id="SM00507">
    <property type="entry name" value="HNHc"/>
    <property type="match status" value="1"/>
</dbReference>
<protein>
    <recommendedName>
        <fullName evidence="1">HNH nuclease domain-containing protein</fullName>
    </recommendedName>
</protein>
<dbReference type="InterPro" id="IPR003615">
    <property type="entry name" value="HNH_nuc"/>
</dbReference>
<feature type="domain" description="HNH nuclease" evidence="1">
    <location>
        <begin position="129"/>
        <end position="193"/>
    </location>
</feature>
<dbReference type="CDD" id="cd00085">
    <property type="entry name" value="HNHc"/>
    <property type="match status" value="1"/>
</dbReference>
<dbReference type="Pfam" id="PF01844">
    <property type="entry name" value="HNH"/>
    <property type="match status" value="1"/>
</dbReference>
<dbReference type="GO" id="GO:0003676">
    <property type="term" value="F:nucleic acid binding"/>
    <property type="evidence" value="ECO:0007669"/>
    <property type="project" value="InterPro"/>
</dbReference>
<dbReference type="InterPro" id="IPR025745">
    <property type="entry name" value="Mrr-like_N_dom"/>
</dbReference>
<proteinExistence type="predicted"/>
<accession>A0A7H1NRJ2</accession>
<dbReference type="EMBL" id="CP060244">
    <property type="protein sequence ID" value="QNT78402.1"/>
    <property type="molecule type" value="Genomic_DNA"/>
</dbReference>
<dbReference type="InterPro" id="IPR002711">
    <property type="entry name" value="HNH"/>
</dbReference>
<evidence type="ECO:0000259" key="1">
    <source>
        <dbReference type="SMART" id="SM00507"/>
    </source>
</evidence>
<dbReference type="AlphaFoldDB" id="A0A7H1NRJ2"/>
<dbReference type="GO" id="GO:0008270">
    <property type="term" value="F:zinc ion binding"/>
    <property type="evidence" value="ECO:0007669"/>
    <property type="project" value="InterPro"/>
</dbReference>
<reference evidence="2 3" key="1">
    <citation type="submission" date="2020-08" db="EMBL/GenBank/DDBJ databases">
        <title>Complete genome sequence of Entomobacter blattae G55GP.</title>
        <authorList>
            <person name="Poehlein A."/>
            <person name="Guzman J."/>
            <person name="Daniel R."/>
            <person name="Vilcinskas A."/>
        </authorList>
    </citation>
    <scope>NUCLEOTIDE SEQUENCE [LARGE SCALE GENOMIC DNA]</scope>
    <source>
        <strain evidence="2 3">G55GP</strain>
    </source>
</reference>
<gene>
    <name evidence="2" type="ORF">JGUZn3_11760</name>
</gene>
<dbReference type="Pfam" id="PF14338">
    <property type="entry name" value="Mrr_N"/>
    <property type="match status" value="1"/>
</dbReference>
<dbReference type="Proteomes" id="UP000516349">
    <property type="component" value="Chromosome"/>
</dbReference>
<keyword evidence="3" id="KW-1185">Reference proteome</keyword>
<name>A0A7H1NRJ2_9PROT</name>
<evidence type="ECO:0000313" key="3">
    <source>
        <dbReference type="Proteomes" id="UP000516349"/>
    </source>
</evidence>
<dbReference type="KEGG" id="ebla:JGUZn3_11760"/>
<evidence type="ECO:0000313" key="2">
    <source>
        <dbReference type="EMBL" id="QNT78402.1"/>
    </source>
</evidence>